<dbReference type="InterPro" id="IPR004045">
    <property type="entry name" value="Glutathione_S-Trfase_N"/>
</dbReference>
<sequence length="27" mass="3222">MLKLYTYFRSSASYRVRIALNLKGLAW</sequence>
<keyword evidence="2" id="KW-0413">Isomerase</keyword>
<feature type="domain" description="GST N-terminal" evidence="1">
    <location>
        <begin position="1"/>
        <end position="27"/>
    </location>
</feature>
<proteinExistence type="predicted"/>
<protein>
    <submittedName>
        <fullName evidence="2">Maleylacetoacetate isomerase</fullName>
    </submittedName>
</protein>
<name>A0ABS3D3A5_9ALTE</name>
<dbReference type="Proteomes" id="UP000663992">
    <property type="component" value="Unassembled WGS sequence"/>
</dbReference>
<organism evidence="2 3">
    <name type="scientific">Bowmanella yangjiangensis</name>
    <dbReference type="NCBI Taxonomy" id="2811230"/>
    <lineage>
        <taxon>Bacteria</taxon>
        <taxon>Pseudomonadati</taxon>
        <taxon>Pseudomonadota</taxon>
        <taxon>Gammaproteobacteria</taxon>
        <taxon>Alteromonadales</taxon>
        <taxon>Alteromonadaceae</taxon>
        <taxon>Bowmanella</taxon>
    </lineage>
</organism>
<evidence type="ECO:0000259" key="1">
    <source>
        <dbReference type="PROSITE" id="PS50404"/>
    </source>
</evidence>
<dbReference type="EMBL" id="JAFKCS010000425">
    <property type="protein sequence ID" value="MBN7823136.1"/>
    <property type="molecule type" value="Genomic_DNA"/>
</dbReference>
<dbReference type="PROSITE" id="PS50404">
    <property type="entry name" value="GST_NTER"/>
    <property type="match status" value="1"/>
</dbReference>
<evidence type="ECO:0000313" key="3">
    <source>
        <dbReference type="Proteomes" id="UP000663992"/>
    </source>
</evidence>
<feature type="non-terminal residue" evidence="2">
    <location>
        <position position="27"/>
    </location>
</feature>
<comment type="caution">
    <text evidence="2">The sequence shown here is derived from an EMBL/GenBank/DDBJ whole genome shotgun (WGS) entry which is preliminary data.</text>
</comment>
<accession>A0ABS3D3A5</accession>
<gene>
    <name evidence="2" type="ORF">J0A65_24950</name>
</gene>
<reference evidence="2 3" key="1">
    <citation type="submission" date="2021-03" db="EMBL/GenBank/DDBJ databases">
        <title>novel species isolated from a fishpond in China.</title>
        <authorList>
            <person name="Lu H."/>
            <person name="Cai Z."/>
        </authorList>
    </citation>
    <scope>NUCLEOTIDE SEQUENCE [LARGE SCALE GENOMIC DNA]</scope>
    <source>
        <strain evidence="2 3">Y57</strain>
    </source>
</reference>
<dbReference type="GO" id="GO:0016853">
    <property type="term" value="F:isomerase activity"/>
    <property type="evidence" value="ECO:0007669"/>
    <property type="project" value="UniProtKB-KW"/>
</dbReference>
<keyword evidence="3" id="KW-1185">Reference proteome</keyword>
<dbReference type="Gene3D" id="3.40.30.10">
    <property type="entry name" value="Glutaredoxin"/>
    <property type="match status" value="1"/>
</dbReference>
<dbReference type="InterPro" id="IPR036249">
    <property type="entry name" value="Thioredoxin-like_sf"/>
</dbReference>
<dbReference type="SUPFAM" id="SSF52833">
    <property type="entry name" value="Thioredoxin-like"/>
    <property type="match status" value="1"/>
</dbReference>
<evidence type="ECO:0000313" key="2">
    <source>
        <dbReference type="EMBL" id="MBN7823136.1"/>
    </source>
</evidence>